<proteinExistence type="predicted"/>
<dbReference type="GeneID" id="20328779"/>
<accession>A0A074Z8L5</accession>
<sequence length="75" mass="8465">MPKGRHLLCLEASDFCIPPYPAHFTGSHSGWDQDAGLSDELAANGVTAEEVIELIIKRIVKYYEKLEKDVFCKIR</sequence>
<keyword evidence="2" id="KW-1185">Reference proteome</keyword>
<evidence type="ECO:0000313" key="1">
    <source>
        <dbReference type="EMBL" id="KER23556.1"/>
    </source>
</evidence>
<feature type="non-terminal residue" evidence="1">
    <location>
        <position position="75"/>
    </location>
</feature>
<gene>
    <name evidence="1" type="ORF">T265_14613</name>
</gene>
<reference evidence="1 2" key="1">
    <citation type="submission" date="2013-11" db="EMBL/GenBank/DDBJ databases">
        <title>Opisthorchis viverrini - life in the bile duct.</title>
        <authorList>
            <person name="Young N.D."/>
            <person name="Nagarajan N."/>
            <person name="Lin S.J."/>
            <person name="Korhonen P.K."/>
            <person name="Jex A.R."/>
            <person name="Hall R.S."/>
            <person name="Safavi-Hemami H."/>
            <person name="Kaewkong W."/>
            <person name="Bertrand D."/>
            <person name="Gao S."/>
            <person name="Seet Q."/>
            <person name="Wongkham S."/>
            <person name="Teh B.T."/>
            <person name="Wongkham C."/>
            <person name="Intapan P.M."/>
            <person name="Maleewong W."/>
            <person name="Yang X."/>
            <person name="Hu M."/>
            <person name="Wang Z."/>
            <person name="Hofmann A."/>
            <person name="Sternberg P.W."/>
            <person name="Tan P."/>
            <person name="Wang J."/>
            <person name="Gasser R.B."/>
        </authorList>
    </citation>
    <scope>NUCLEOTIDE SEQUENCE [LARGE SCALE GENOMIC DNA]</scope>
</reference>
<name>A0A074Z8L5_OPIVI</name>
<evidence type="ECO:0000313" key="2">
    <source>
        <dbReference type="Proteomes" id="UP000054324"/>
    </source>
</evidence>
<dbReference type="KEGG" id="ovi:T265_14613"/>
<dbReference type="EMBL" id="KL596844">
    <property type="protein sequence ID" value="KER23556.1"/>
    <property type="molecule type" value="Genomic_DNA"/>
</dbReference>
<dbReference type="OrthoDB" id="10484740at2759"/>
<dbReference type="CTD" id="20328779"/>
<dbReference type="AlphaFoldDB" id="A0A074Z8L5"/>
<dbReference type="Proteomes" id="UP000054324">
    <property type="component" value="Unassembled WGS sequence"/>
</dbReference>
<protein>
    <submittedName>
        <fullName evidence="1">Uncharacterized protein</fullName>
    </submittedName>
</protein>
<organism evidence="1 2">
    <name type="scientific">Opisthorchis viverrini</name>
    <name type="common">Southeast Asian liver fluke</name>
    <dbReference type="NCBI Taxonomy" id="6198"/>
    <lineage>
        <taxon>Eukaryota</taxon>
        <taxon>Metazoa</taxon>
        <taxon>Spiralia</taxon>
        <taxon>Lophotrochozoa</taxon>
        <taxon>Platyhelminthes</taxon>
        <taxon>Trematoda</taxon>
        <taxon>Digenea</taxon>
        <taxon>Opisthorchiida</taxon>
        <taxon>Opisthorchiata</taxon>
        <taxon>Opisthorchiidae</taxon>
        <taxon>Opisthorchis</taxon>
    </lineage>
</organism>
<dbReference type="RefSeq" id="XP_009172691.1">
    <property type="nucleotide sequence ID" value="XM_009174427.1"/>
</dbReference>